<reference evidence="15" key="1">
    <citation type="submission" date="2017-06" db="EMBL/GenBank/DDBJ databases">
        <authorList>
            <person name="Cremers G."/>
        </authorList>
    </citation>
    <scope>NUCLEOTIDE SEQUENCE [LARGE SCALE GENOMIC DNA]</scope>
</reference>
<evidence type="ECO:0000256" key="10">
    <source>
        <dbReference type="ARBA" id="ARBA00023012"/>
    </source>
</evidence>
<keyword evidence="7" id="KW-0547">Nucleotide-binding</keyword>
<feature type="transmembrane region" description="Helical" evidence="12">
    <location>
        <begin position="7"/>
        <end position="26"/>
    </location>
</feature>
<dbReference type="RefSeq" id="WP_096206157.1">
    <property type="nucleotide sequence ID" value="NZ_FZMP01000182.1"/>
</dbReference>
<keyword evidence="6" id="KW-0808">Transferase</keyword>
<keyword evidence="4" id="KW-1003">Cell membrane</keyword>
<dbReference type="GO" id="GO:0005886">
    <property type="term" value="C:plasma membrane"/>
    <property type="evidence" value="ECO:0007669"/>
    <property type="project" value="UniProtKB-SubCell"/>
</dbReference>
<dbReference type="OrthoDB" id="8127at2157"/>
<keyword evidence="12" id="KW-0812">Transmembrane</keyword>
<evidence type="ECO:0000256" key="11">
    <source>
        <dbReference type="ARBA" id="ARBA00023136"/>
    </source>
</evidence>
<dbReference type="GO" id="GO:0000160">
    <property type="term" value="P:phosphorelay signal transduction system"/>
    <property type="evidence" value="ECO:0007669"/>
    <property type="project" value="UniProtKB-KW"/>
</dbReference>
<dbReference type="Proteomes" id="UP000218615">
    <property type="component" value="Unassembled WGS sequence"/>
</dbReference>
<dbReference type="Pfam" id="PF00672">
    <property type="entry name" value="HAMP"/>
    <property type="match status" value="1"/>
</dbReference>
<dbReference type="PANTHER" id="PTHR45528">
    <property type="entry name" value="SENSOR HISTIDINE KINASE CPXA"/>
    <property type="match status" value="1"/>
</dbReference>
<dbReference type="SUPFAM" id="SSF158472">
    <property type="entry name" value="HAMP domain-like"/>
    <property type="match status" value="1"/>
</dbReference>
<evidence type="ECO:0000256" key="8">
    <source>
        <dbReference type="ARBA" id="ARBA00022777"/>
    </source>
</evidence>
<gene>
    <name evidence="14" type="ORF">MNV_370015</name>
</gene>
<evidence type="ECO:0000256" key="1">
    <source>
        <dbReference type="ARBA" id="ARBA00000085"/>
    </source>
</evidence>
<dbReference type="InterPro" id="IPR029151">
    <property type="entry name" value="Sensor-like_sf"/>
</dbReference>
<evidence type="ECO:0000313" key="15">
    <source>
        <dbReference type="Proteomes" id="UP000218615"/>
    </source>
</evidence>
<dbReference type="SUPFAM" id="SSF103190">
    <property type="entry name" value="Sensory domain-like"/>
    <property type="match status" value="1"/>
</dbReference>
<evidence type="ECO:0000256" key="3">
    <source>
        <dbReference type="ARBA" id="ARBA00012438"/>
    </source>
</evidence>
<evidence type="ECO:0000256" key="4">
    <source>
        <dbReference type="ARBA" id="ARBA00022475"/>
    </source>
</evidence>
<evidence type="ECO:0000256" key="7">
    <source>
        <dbReference type="ARBA" id="ARBA00022741"/>
    </source>
</evidence>
<evidence type="ECO:0000259" key="13">
    <source>
        <dbReference type="PROSITE" id="PS50885"/>
    </source>
</evidence>
<keyword evidence="12" id="KW-1133">Transmembrane helix</keyword>
<evidence type="ECO:0000256" key="9">
    <source>
        <dbReference type="ARBA" id="ARBA00022840"/>
    </source>
</evidence>
<organism evidence="14 15">
    <name type="scientific">Candidatus Methanoperedens nitratireducens</name>
    <dbReference type="NCBI Taxonomy" id="1392998"/>
    <lineage>
        <taxon>Archaea</taxon>
        <taxon>Methanobacteriati</taxon>
        <taxon>Methanobacteriota</taxon>
        <taxon>Stenosarchaea group</taxon>
        <taxon>Methanomicrobia</taxon>
        <taxon>Methanosarcinales</taxon>
        <taxon>ANME-2 cluster</taxon>
        <taxon>Candidatus Methanoperedentaceae</taxon>
        <taxon>Candidatus Methanoperedens</taxon>
    </lineage>
</organism>
<name>A0A284VQJ4_9EURY</name>
<keyword evidence="9" id="KW-0067">ATP-binding</keyword>
<dbReference type="EC" id="2.7.13.3" evidence="3"/>
<keyword evidence="8" id="KW-0418">Kinase</keyword>
<evidence type="ECO:0000256" key="5">
    <source>
        <dbReference type="ARBA" id="ARBA00022553"/>
    </source>
</evidence>
<dbReference type="Gene3D" id="6.10.340.10">
    <property type="match status" value="1"/>
</dbReference>
<protein>
    <recommendedName>
        <fullName evidence="3">histidine kinase</fullName>
        <ecNumber evidence="3">2.7.13.3</ecNumber>
    </recommendedName>
</protein>
<keyword evidence="15" id="KW-1185">Reference proteome</keyword>
<keyword evidence="10" id="KW-0902">Two-component regulatory system</keyword>
<dbReference type="GO" id="GO:0004673">
    <property type="term" value="F:protein histidine kinase activity"/>
    <property type="evidence" value="ECO:0007669"/>
    <property type="project" value="UniProtKB-EC"/>
</dbReference>
<dbReference type="PANTHER" id="PTHR45528:SF1">
    <property type="entry name" value="SENSOR HISTIDINE KINASE CPXA"/>
    <property type="match status" value="1"/>
</dbReference>
<dbReference type="PROSITE" id="PS50885">
    <property type="entry name" value="HAMP"/>
    <property type="match status" value="1"/>
</dbReference>
<evidence type="ECO:0000256" key="6">
    <source>
        <dbReference type="ARBA" id="ARBA00022679"/>
    </source>
</evidence>
<evidence type="ECO:0000256" key="2">
    <source>
        <dbReference type="ARBA" id="ARBA00004651"/>
    </source>
</evidence>
<accession>A0A284VQJ4</accession>
<dbReference type="InterPro" id="IPR050398">
    <property type="entry name" value="HssS/ArlS-like"/>
</dbReference>
<dbReference type="AlphaFoldDB" id="A0A284VQJ4"/>
<dbReference type="EMBL" id="FZMP01000182">
    <property type="protein sequence ID" value="SNQ61473.1"/>
    <property type="molecule type" value="Genomic_DNA"/>
</dbReference>
<feature type="transmembrane region" description="Helical" evidence="12">
    <location>
        <begin position="180"/>
        <end position="204"/>
    </location>
</feature>
<evidence type="ECO:0000256" key="12">
    <source>
        <dbReference type="SAM" id="Phobius"/>
    </source>
</evidence>
<keyword evidence="5" id="KW-0597">Phosphoprotein</keyword>
<dbReference type="InterPro" id="IPR003660">
    <property type="entry name" value="HAMP_dom"/>
</dbReference>
<keyword evidence="11 12" id="KW-0472">Membrane</keyword>
<comment type="subcellular location">
    <subcellularLocation>
        <location evidence="2">Cell membrane</location>
        <topology evidence="2">Multi-pass membrane protein</topology>
    </subcellularLocation>
</comment>
<dbReference type="GO" id="GO:0005524">
    <property type="term" value="F:ATP binding"/>
    <property type="evidence" value="ECO:0007669"/>
    <property type="project" value="UniProtKB-KW"/>
</dbReference>
<feature type="domain" description="HAMP" evidence="13">
    <location>
        <begin position="201"/>
        <end position="254"/>
    </location>
</feature>
<proteinExistence type="predicted"/>
<comment type="catalytic activity">
    <reaction evidence="1">
        <text>ATP + protein L-histidine = ADP + protein N-phospho-L-histidine.</text>
        <dbReference type="EC" id="2.7.13.3"/>
    </reaction>
</comment>
<sequence>MKLVPKAFLPIIAITLVISIVIGLTISSQIKDNTLQRAQIVTAEYISEKAKEQLVAENFQDANFSNQFKTFDDFLKQIQTKEIIKIKVFNANHDIIYSTTKENIGEKTNSQNYEKAIGGDVAAFIKDPIVERENIELKGYRQVMEIYVPIVYNGKVEGVIETYYKMDFINENIAEVTSKVLTIIGAFSILVLIAVYLVLTYVVIKPVNALKDAADKITDGELDTKLPEAKSDDEVSCLIASIEMLVASYKAKMKSGSADTQEGPT</sequence>
<evidence type="ECO:0000313" key="14">
    <source>
        <dbReference type="EMBL" id="SNQ61473.1"/>
    </source>
</evidence>